<dbReference type="SUPFAM" id="SSF46785">
    <property type="entry name" value="Winged helix' DNA-binding domain"/>
    <property type="match status" value="1"/>
</dbReference>
<gene>
    <name evidence="7" type="ORF">LIN78_05565</name>
</gene>
<protein>
    <submittedName>
        <fullName evidence="7">LysR family transcriptional regulator</fullName>
    </submittedName>
</protein>
<keyword evidence="8" id="KW-1185">Reference proteome</keyword>
<dbReference type="Gene3D" id="3.40.190.290">
    <property type="match status" value="1"/>
</dbReference>
<dbReference type="Pfam" id="PF03466">
    <property type="entry name" value="LysR_substrate"/>
    <property type="match status" value="1"/>
</dbReference>
<dbReference type="InterPro" id="IPR036390">
    <property type="entry name" value="WH_DNA-bd_sf"/>
</dbReference>
<dbReference type="InterPro" id="IPR005119">
    <property type="entry name" value="LysR_subst-bd"/>
</dbReference>
<comment type="caution">
    <text evidence="7">The sequence shown here is derived from an EMBL/GenBank/DDBJ whole genome shotgun (WGS) entry which is preliminary data.</text>
</comment>
<keyword evidence="4" id="KW-0804">Transcription</keyword>
<evidence type="ECO:0000259" key="6">
    <source>
        <dbReference type="PROSITE" id="PS50931"/>
    </source>
</evidence>
<dbReference type="Proteomes" id="UP001165395">
    <property type="component" value="Unassembled WGS sequence"/>
</dbReference>
<evidence type="ECO:0000256" key="3">
    <source>
        <dbReference type="ARBA" id="ARBA00023125"/>
    </source>
</evidence>
<reference evidence="7" key="1">
    <citation type="submission" date="2021-10" db="EMBL/GenBank/DDBJ databases">
        <title>The complete genome sequence of Leeia sp. TBRC 13508.</title>
        <authorList>
            <person name="Charoenyingcharoen P."/>
            <person name="Yukphan P."/>
        </authorList>
    </citation>
    <scope>NUCLEOTIDE SEQUENCE</scope>
    <source>
        <strain evidence="7">TBRC 13508</strain>
    </source>
</reference>
<feature type="chain" id="PRO_5046701347" evidence="5">
    <location>
        <begin position="22"/>
        <end position="294"/>
    </location>
</feature>
<proteinExistence type="inferred from homology"/>
<dbReference type="PANTHER" id="PTHR30419">
    <property type="entry name" value="HTH-TYPE TRANSCRIPTIONAL REGULATOR YBHD"/>
    <property type="match status" value="1"/>
</dbReference>
<dbReference type="SUPFAM" id="SSF53850">
    <property type="entry name" value="Periplasmic binding protein-like II"/>
    <property type="match status" value="1"/>
</dbReference>
<dbReference type="InterPro" id="IPR036388">
    <property type="entry name" value="WH-like_DNA-bd_sf"/>
</dbReference>
<evidence type="ECO:0000256" key="5">
    <source>
        <dbReference type="SAM" id="SignalP"/>
    </source>
</evidence>
<accession>A0ABS8D480</accession>
<comment type="similarity">
    <text evidence="1">Belongs to the LysR transcriptional regulatory family.</text>
</comment>
<dbReference type="EMBL" id="JAJBZT010000002">
    <property type="protein sequence ID" value="MCB6183014.1"/>
    <property type="molecule type" value="Genomic_DNA"/>
</dbReference>
<evidence type="ECO:0000256" key="1">
    <source>
        <dbReference type="ARBA" id="ARBA00009437"/>
    </source>
</evidence>
<evidence type="ECO:0000313" key="7">
    <source>
        <dbReference type="EMBL" id="MCB6183014.1"/>
    </source>
</evidence>
<sequence length="294" mass="32336">MTFTQLAIFAKVAALGSFTTAADQLGISQSAVSHAIRQLEKEWDVKLFIRTQQSISLSSTGKQLLVRTNELLTLAEGLTQEVADLRGVKSGTLRIGSMGISTSIQVLPKILEKFKARYPGIEVIVEEGKDHEVAEWIRDRKVDIGFVVLPNEQFHTTKLIEDALIALIPAQHPLAKQTTIQLADLCKDPFILTLAGSGKFVEQIFEDAKLRPDIKHKYAQIITIIKMVEMGSGVSIVADLAVPDEIMQLFPGVIKKPLSVNYFRTIGLAIPHPSHASPATTAFLQLSKQLFAKK</sequence>
<dbReference type="Pfam" id="PF00126">
    <property type="entry name" value="HTH_1"/>
    <property type="match status" value="1"/>
</dbReference>
<evidence type="ECO:0000256" key="4">
    <source>
        <dbReference type="ARBA" id="ARBA00023163"/>
    </source>
</evidence>
<organism evidence="7 8">
    <name type="scientific">Leeia speluncae</name>
    <dbReference type="NCBI Taxonomy" id="2884804"/>
    <lineage>
        <taxon>Bacteria</taxon>
        <taxon>Pseudomonadati</taxon>
        <taxon>Pseudomonadota</taxon>
        <taxon>Betaproteobacteria</taxon>
        <taxon>Neisseriales</taxon>
        <taxon>Leeiaceae</taxon>
        <taxon>Leeia</taxon>
    </lineage>
</organism>
<dbReference type="CDD" id="cd05466">
    <property type="entry name" value="PBP2_LTTR_substrate"/>
    <property type="match status" value="1"/>
</dbReference>
<keyword evidence="3" id="KW-0238">DNA-binding</keyword>
<dbReference type="RefSeq" id="WP_227179347.1">
    <property type="nucleotide sequence ID" value="NZ_JAJBZT010000002.1"/>
</dbReference>
<evidence type="ECO:0000256" key="2">
    <source>
        <dbReference type="ARBA" id="ARBA00023015"/>
    </source>
</evidence>
<dbReference type="InterPro" id="IPR050950">
    <property type="entry name" value="HTH-type_LysR_regulators"/>
</dbReference>
<dbReference type="PROSITE" id="PS50931">
    <property type="entry name" value="HTH_LYSR"/>
    <property type="match status" value="1"/>
</dbReference>
<dbReference type="InterPro" id="IPR000847">
    <property type="entry name" value="LysR_HTH_N"/>
</dbReference>
<dbReference type="PANTHER" id="PTHR30419:SF24">
    <property type="entry name" value="HTH-TYPE TRANSCRIPTIONAL REGULATOR CZCR"/>
    <property type="match status" value="1"/>
</dbReference>
<evidence type="ECO:0000313" key="8">
    <source>
        <dbReference type="Proteomes" id="UP001165395"/>
    </source>
</evidence>
<dbReference type="Gene3D" id="1.10.10.10">
    <property type="entry name" value="Winged helix-like DNA-binding domain superfamily/Winged helix DNA-binding domain"/>
    <property type="match status" value="1"/>
</dbReference>
<name>A0ABS8D480_9NEIS</name>
<keyword evidence="2" id="KW-0805">Transcription regulation</keyword>
<feature type="domain" description="HTH lysR-type" evidence="6">
    <location>
        <begin position="1"/>
        <end position="58"/>
    </location>
</feature>
<feature type="signal peptide" evidence="5">
    <location>
        <begin position="1"/>
        <end position="21"/>
    </location>
</feature>
<keyword evidence="5" id="KW-0732">Signal</keyword>
<dbReference type="PRINTS" id="PR00039">
    <property type="entry name" value="HTHLYSR"/>
</dbReference>